<dbReference type="OrthoDB" id="7283944at2"/>
<proteinExistence type="predicted"/>
<sequence length="114" mass="12436">MTAIGPAASQRNERQRIFFFQSKHLAAYNQMVDREMMVKTLLAFPLAALLLSAFPYGVQGAESVAVAGARPARPPSPAQLAARERMRDCAATARGQQLAGDPRKAFMKTCLAKR</sequence>
<dbReference type="Pfam" id="PF07769">
    <property type="entry name" value="PsiF_repeat"/>
    <property type="match status" value="1"/>
</dbReference>
<name>A0A5B2TIA5_9PROT</name>
<gene>
    <name evidence="1" type="ORF">F0Q34_07250</name>
</gene>
<accession>A0A5B2TIA5</accession>
<comment type="caution">
    <text evidence="1">The sequence shown here is derived from an EMBL/GenBank/DDBJ whole genome shotgun (WGS) entry which is preliminary data.</text>
</comment>
<dbReference type="EMBL" id="VUKA01000002">
    <property type="protein sequence ID" value="KAA2213843.1"/>
    <property type="molecule type" value="Genomic_DNA"/>
</dbReference>
<dbReference type="InterPro" id="IPR011690">
    <property type="entry name" value="P_starv_induced_PsiF"/>
</dbReference>
<dbReference type="Proteomes" id="UP000322110">
    <property type="component" value="Unassembled WGS sequence"/>
</dbReference>
<dbReference type="AlphaFoldDB" id="A0A5B2TIA5"/>
<keyword evidence="2" id="KW-1185">Reference proteome</keyword>
<evidence type="ECO:0008006" key="3">
    <source>
        <dbReference type="Google" id="ProtNLM"/>
    </source>
</evidence>
<evidence type="ECO:0000313" key="2">
    <source>
        <dbReference type="Proteomes" id="UP000322110"/>
    </source>
</evidence>
<protein>
    <recommendedName>
        <fullName evidence="3">Phosphate starvation-inducible protein PsiF</fullName>
    </recommendedName>
</protein>
<reference evidence="1 2" key="1">
    <citation type="journal article" date="2015" name="Int. J. Syst. Evol. Microbiol.">
        <title>Roseomonas oryzae sp. nov., isolated from paddy rhizosphere soil.</title>
        <authorList>
            <person name="Ramaprasad E.V."/>
            <person name="Sasikala Ch."/>
            <person name="Ramana Ch.V."/>
        </authorList>
    </citation>
    <scope>NUCLEOTIDE SEQUENCE [LARGE SCALE GENOMIC DNA]</scope>
    <source>
        <strain evidence="1 2">KCTC 42542</strain>
    </source>
</reference>
<evidence type="ECO:0000313" key="1">
    <source>
        <dbReference type="EMBL" id="KAA2213843.1"/>
    </source>
</evidence>
<organism evidence="1 2">
    <name type="scientific">Teichococcus oryzae</name>
    <dbReference type="NCBI Taxonomy" id="1608942"/>
    <lineage>
        <taxon>Bacteria</taxon>
        <taxon>Pseudomonadati</taxon>
        <taxon>Pseudomonadota</taxon>
        <taxon>Alphaproteobacteria</taxon>
        <taxon>Acetobacterales</taxon>
        <taxon>Roseomonadaceae</taxon>
        <taxon>Roseomonas</taxon>
    </lineage>
</organism>